<dbReference type="InterPro" id="IPR045851">
    <property type="entry name" value="AMP-bd_C_sf"/>
</dbReference>
<dbReference type="EC" id="6.2.1.3" evidence="5"/>
<dbReference type="FunFam" id="3.30.300.30:FF:000008">
    <property type="entry name" value="2,3-dihydroxybenzoate-AMP ligase"/>
    <property type="match status" value="1"/>
</dbReference>
<dbReference type="InterPro" id="IPR050237">
    <property type="entry name" value="ATP-dep_AMP-bd_enzyme"/>
</dbReference>
<dbReference type="Gene3D" id="3.30.300.30">
    <property type="match status" value="1"/>
</dbReference>
<gene>
    <name evidence="5" type="ORF">AVDCRST_MAG53-991</name>
</gene>
<organism evidence="5">
    <name type="scientific">uncultured Solirubrobacteraceae bacterium</name>
    <dbReference type="NCBI Taxonomy" id="1162706"/>
    <lineage>
        <taxon>Bacteria</taxon>
        <taxon>Bacillati</taxon>
        <taxon>Actinomycetota</taxon>
        <taxon>Thermoleophilia</taxon>
        <taxon>Solirubrobacterales</taxon>
        <taxon>Solirubrobacteraceae</taxon>
        <taxon>environmental samples</taxon>
    </lineage>
</organism>
<protein>
    <submittedName>
        <fullName evidence="5">Long-chain-fatty-acid--CoA ligase</fullName>
        <ecNumber evidence="5">6.2.1.3</ecNumber>
    </submittedName>
</protein>
<dbReference type="GO" id="GO:0004467">
    <property type="term" value="F:long-chain fatty acid-CoA ligase activity"/>
    <property type="evidence" value="ECO:0007669"/>
    <property type="project" value="UniProtKB-EC"/>
</dbReference>
<dbReference type="InterPro" id="IPR020845">
    <property type="entry name" value="AMP-binding_CS"/>
</dbReference>
<dbReference type="PANTHER" id="PTHR43767:SF1">
    <property type="entry name" value="NONRIBOSOMAL PEPTIDE SYNTHASE PES1 (EUROFUNG)-RELATED"/>
    <property type="match status" value="1"/>
</dbReference>
<dbReference type="Pfam" id="PF00501">
    <property type="entry name" value="AMP-binding"/>
    <property type="match status" value="1"/>
</dbReference>
<dbReference type="EMBL" id="CADCVR010000033">
    <property type="protein sequence ID" value="CAA9485868.1"/>
    <property type="molecule type" value="Genomic_DNA"/>
</dbReference>
<reference evidence="5" key="1">
    <citation type="submission" date="2020-02" db="EMBL/GenBank/DDBJ databases">
        <authorList>
            <person name="Meier V. D."/>
        </authorList>
    </citation>
    <scope>NUCLEOTIDE SEQUENCE</scope>
    <source>
        <strain evidence="5">AVDCRST_MAG53</strain>
    </source>
</reference>
<evidence type="ECO:0000313" key="5">
    <source>
        <dbReference type="EMBL" id="CAA9485868.1"/>
    </source>
</evidence>
<dbReference type="AlphaFoldDB" id="A0A6J4RZR3"/>
<name>A0A6J4RZR3_9ACTN</name>
<dbReference type="Pfam" id="PF13193">
    <property type="entry name" value="AMP-binding_C"/>
    <property type="match status" value="1"/>
</dbReference>
<dbReference type="PROSITE" id="PS00455">
    <property type="entry name" value="AMP_BINDING"/>
    <property type="match status" value="1"/>
</dbReference>
<proteinExistence type="inferred from homology"/>
<comment type="similarity">
    <text evidence="1">Belongs to the ATP-dependent AMP-binding enzyme family.</text>
</comment>
<evidence type="ECO:0000256" key="2">
    <source>
        <dbReference type="ARBA" id="ARBA00022598"/>
    </source>
</evidence>
<dbReference type="Gene3D" id="3.40.50.12780">
    <property type="entry name" value="N-terminal domain of ligase-like"/>
    <property type="match status" value="1"/>
</dbReference>
<dbReference type="SUPFAM" id="SSF56801">
    <property type="entry name" value="Acetyl-CoA synthetase-like"/>
    <property type="match status" value="1"/>
</dbReference>
<sequence length="537" mass="57375">MTVIDQLGARVFTVKALAEAGVIGPVRPDRLVSMGLALAKWGPTPAAGYRVSALRHPDRVGIIDERGTLTFSEIDRRTNALAHALRGEGVREGDGVAIMCRNHRGFIDATVALSKLGANALYLNTQFAGPQITDVCAREKPVAIVYDEEFAELCAGALEGRKGLVAWGDGENPHGHPLLEDLVAAGDDSALAPPSEKGRVVILTSGTTGAPKGASRKQPDSLAPAASLFSEIPLRARQNTHIAAPLFHSWGFAHFTLAMALGSTLVLRCRWSPEGMLNAVAEHQCTALVVVPVMLQRTLELPEDVVDRYDVSCLRVIAASGSVLPGELALRVMDRFGDVVYNLYGSTEVAWATIATPQDMRAAPGTAGRPPHGTVVRLYDPEGNTVADGETGRIFVGNEMAFEGYTGGGGKEIIDGLLSTGDVGHFDADGRLFVDGRDDEMIVSGGENVFPREVEDLLADHAAVEEAAVLGVADEEFGQRLKAFVVLREGKSADEDELRDYVKANLAGYKVPREVAFLEELPRNATGKVVKRELEDA</sequence>
<dbReference type="InterPro" id="IPR000873">
    <property type="entry name" value="AMP-dep_synth/lig_dom"/>
</dbReference>
<keyword evidence="2 5" id="KW-0436">Ligase</keyword>
<accession>A0A6J4RZR3</accession>
<evidence type="ECO:0000259" key="4">
    <source>
        <dbReference type="Pfam" id="PF13193"/>
    </source>
</evidence>
<dbReference type="CDD" id="cd04433">
    <property type="entry name" value="AFD_class_I"/>
    <property type="match status" value="1"/>
</dbReference>
<evidence type="ECO:0000259" key="3">
    <source>
        <dbReference type="Pfam" id="PF00501"/>
    </source>
</evidence>
<feature type="domain" description="AMP-binding enzyme C-terminal" evidence="4">
    <location>
        <begin position="453"/>
        <end position="528"/>
    </location>
</feature>
<feature type="domain" description="AMP-dependent synthetase/ligase" evidence="3">
    <location>
        <begin position="52"/>
        <end position="405"/>
    </location>
</feature>
<evidence type="ECO:0000256" key="1">
    <source>
        <dbReference type="ARBA" id="ARBA00006432"/>
    </source>
</evidence>
<dbReference type="InterPro" id="IPR025110">
    <property type="entry name" value="AMP-bd_C"/>
</dbReference>
<dbReference type="InterPro" id="IPR042099">
    <property type="entry name" value="ANL_N_sf"/>
</dbReference>
<dbReference type="PANTHER" id="PTHR43767">
    <property type="entry name" value="LONG-CHAIN-FATTY-ACID--COA LIGASE"/>
    <property type="match status" value="1"/>
</dbReference>